<feature type="transmembrane region" description="Helical" evidence="3">
    <location>
        <begin position="153"/>
        <end position="174"/>
    </location>
</feature>
<evidence type="ECO:0000256" key="2">
    <source>
        <dbReference type="SAM" id="MobiDB-lite"/>
    </source>
</evidence>
<proteinExistence type="predicted"/>
<reference evidence="4" key="2">
    <citation type="submission" date="2020-09" db="EMBL/GenBank/DDBJ databases">
        <authorList>
            <person name="Sun Q."/>
            <person name="Ohkuma M."/>
        </authorList>
    </citation>
    <scope>NUCLEOTIDE SEQUENCE</scope>
    <source>
        <strain evidence="4">JCM 5069</strain>
    </source>
</reference>
<evidence type="ECO:0008006" key="6">
    <source>
        <dbReference type="Google" id="ProtNLM"/>
    </source>
</evidence>
<evidence type="ECO:0000313" key="4">
    <source>
        <dbReference type="EMBL" id="GHH80964.1"/>
    </source>
</evidence>
<organism evidence="4 5">
    <name type="scientific">Streptomyces sulfonofaciens</name>
    <dbReference type="NCBI Taxonomy" id="68272"/>
    <lineage>
        <taxon>Bacteria</taxon>
        <taxon>Bacillati</taxon>
        <taxon>Actinomycetota</taxon>
        <taxon>Actinomycetes</taxon>
        <taxon>Kitasatosporales</taxon>
        <taxon>Streptomycetaceae</taxon>
        <taxon>Streptomyces</taxon>
    </lineage>
</organism>
<dbReference type="EMBL" id="BNCD01000010">
    <property type="protein sequence ID" value="GHH80964.1"/>
    <property type="molecule type" value="Genomic_DNA"/>
</dbReference>
<name>A0A919L2H0_9ACTN</name>
<evidence type="ECO:0000256" key="3">
    <source>
        <dbReference type="SAM" id="Phobius"/>
    </source>
</evidence>
<accession>A0A919L2H0</accession>
<evidence type="ECO:0000313" key="5">
    <source>
        <dbReference type="Proteomes" id="UP000603708"/>
    </source>
</evidence>
<feature type="region of interest" description="Disordered" evidence="2">
    <location>
        <begin position="253"/>
        <end position="272"/>
    </location>
</feature>
<dbReference type="InterPro" id="IPR025325">
    <property type="entry name" value="DUF4231"/>
</dbReference>
<comment type="caution">
    <text evidence="4">The sequence shown here is derived from an EMBL/GenBank/DDBJ whole genome shotgun (WGS) entry which is preliminary data.</text>
</comment>
<protein>
    <recommendedName>
        <fullName evidence="6">DUF4231 domain-containing protein</fullName>
    </recommendedName>
</protein>
<dbReference type="AlphaFoldDB" id="A0A919L2H0"/>
<feature type="coiled-coil region" evidence="1">
    <location>
        <begin position="86"/>
        <end position="120"/>
    </location>
</feature>
<dbReference type="Proteomes" id="UP000603708">
    <property type="component" value="Unassembled WGS sequence"/>
</dbReference>
<feature type="transmembrane region" description="Helical" evidence="3">
    <location>
        <begin position="38"/>
        <end position="60"/>
    </location>
</feature>
<sequence>MAPAGASTSGPTEQLLEHKSAILELQDKIRTRKIQLRGLYGSGLVTVFSILAIYVATVATWRTVDIGKVNRIAIPLTIACGISFIVQAIRENNRLERKSVRQLELELEIAEERRILQAKQLDFPVDQRQFSYKDSLPRELDQLRSEAQHYRRIHNAFQSVIIIGSLGTTTAASIADTPSYLKWVTVSLSFAVGVSAGFTGYFKYRERSFYLQQTADAIEQHATAFELGIPPYIGEENDNLAKLTKEVEALRVEQRKREQQLDQPHEGRDGTV</sequence>
<keyword evidence="3" id="KW-0472">Membrane</keyword>
<dbReference type="NCBIfam" id="NF033634">
    <property type="entry name" value="SLATT_1"/>
    <property type="match status" value="1"/>
</dbReference>
<keyword evidence="3" id="KW-1133">Transmembrane helix</keyword>
<dbReference type="Pfam" id="PF14015">
    <property type="entry name" value="DUF4231"/>
    <property type="match status" value="1"/>
</dbReference>
<keyword evidence="3" id="KW-0812">Transmembrane</keyword>
<feature type="transmembrane region" description="Helical" evidence="3">
    <location>
        <begin position="72"/>
        <end position="89"/>
    </location>
</feature>
<reference evidence="4" key="1">
    <citation type="journal article" date="2014" name="Int. J. Syst. Evol. Microbiol.">
        <title>Complete genome sequence of Corynebacterium casei LMG S-19264T (=DSM 44701T), isolated from a smear-ripened cheese.</title>
        <authorList>
            <consortium name="US DOE Joint Genome Institute (JGI-PGF)"/>
            <person name="Walter F."/>
            <person name="Albersmeier A."/>
            <person name="Kalinowski J."/>
            <person name="Ruckert C."/>
        </authorList>
    </citation>
    <scope>NUCLEOTIDE SEQUENCE</scope>
    <source>
        <strain evidence="4">JCM 5069</strain>
    </source>
</reference>
<gene>
    <name evidence="4" type="ORF">GCM10018793_37350</name>
</gene>
<keyword evidence="5" id="KW-1185">Reference proteome</keyword>
<feature type="transmembrane region" description="Helical" evidence="3">
    <location>
        <begin position="180"/>
        <end position="202"/>
    </location>
</feature>
<keyword evidence="1" id="KW-0175">Coiled coil</keyword>
<evidence type="ECO:0000256" key="1">
    <source>
        <dbReference type="SAM" id="Coils"/>
    </source>
</evidence>